<dbReference type="InterPro" id="IPR033424">
    <property type="entry name" value="MASE4"/>
</dbReference>
<comment type="caution">
    <text evidence="3">The sequence shown here is derived from an EMBL/GenBank/DDBJ whole genome shotgun (WGS) entry which is preliminary data.</text>
</comment>
<feature type="transmembrane region" description="Helical" evidence="1">
    <location>
        <begin position="263"/>
        <end position="284"/>
    </location>
</feature>
<keyword evidence="1" id="KW-1133">Transmembrane helix</keyword>
<reference evidence="4" key="1">
    <citation type="journal article" date="2019" name="Int. J. Syst. Evol. Microbiol.">
        <title>The Global Catalogue of Microorganisms (GCM) 10K type strain sequencing project: providing services to taxonomists for standard genome sequencing and annotation.</title>
        <authorList>
            <consortium name="The Broad Institute Genomics Platform"/>
            <consortium name="The Broad Institute Genome Sequencing Center for Infectious Disease"/>
            <person name="Wu L."/>
            <person name="Ma J."/>
        </authorList>
    </citation>
    <scope>NUCLEOTIDE SEQUENCE [LARGE SCALE GENOMIC DNA]</scope>
    <source>
        <strain evidence="4">JCM 17066</strain>
    </source>
</reference>
<dbReference type="NCBIfam" id="TIGR00254">
    <property type="entry name" value="GGDEF"/>
    <property type="match status" value="1"/>
</dbReference>
<feature type="transmembrane region" description="Helical" evidence="1">
    <location>
        <begin position="34"/>
        <end position="53"/>
    </location>
</feature>
<dbReference type="PROSITE" id="PS50887">
    <property type="entry name" value="GGDEF"/>
    <property type="match status" value="1"/>
</dbReference>
<evidence type="ECO:0000256" key="1">
    <source>
        <dbReference type="SAM" id="Phobius"/>
    </source>
</evidence>
<feature type="transmembrane region" description="Helical" evidence="1">
    <location>
        <begin position="133"/>
        <end position="152"/>
    </location>
</feature>
<dbReference type="EMBL" id="JBHSMT010000026">
    <property type="protein sequence ID" value="MFC5475052.1"/>
    <property type="molecule type" value="Genomic_DNA"/>
</dbReference>
<feature type="transmembrane region" description="Helical" evidence="1">
    <location>
        <begin position="65"/>
        <end position="83"/>
    </location>
</feature>
<keyword evidence="1" id="KW-0472">Membrane</keyword>
<proteinExistence type="predicted"/>
<dbReference type="RefSeq" id="WP_378998161.1">
    <property type="nucleotide sequence ID" value="NZ_JBHSMT010000026.1"/>
</dbReference>
<dbReference type="Proteomes" id="UP001596045">
    <property type="component" value="Unassembled WGS sequence"/>
</dbReference>
<keyword evidence="1" id="KW-0812">Transmembrane</keyword>
<dbReference type="PANTHER" id="PTHR46663">
    <property type="entry name" value="DIGUANYLATE CYCLASE DGCT-RELATED"/>
    <property type="match status" value="1"/>
</dbReference>
<feature type="transmembrane region" description="Helical" evidence="1">
    <location>
        <begin position="238"/>
        <end position="257"/>
    </location>
</feature>
<dbReference type="Pfam" id="PF00990">
    <property type="entry name" value="GGDEF"/>
    <property type="match status" value="1"/>
</dbReference>
<feature type="transmembrane region" description="Helical" evidence="1">
    <location>
        <begin position="206"/>
        <end position="226"/>
    </location>
</feature>
<name>A0ABW0MCS3_9BURK</name>
<organism evidence="3 4">
    <name type="scientific">Paraherbaspirillum soli</name>
    <dbReference type="NCBI Taxonomy" id="631222"/>
    <lineage>
        <taxon>Bacteria</taxon>
        <taxon>Pseudomonadati</taxon>
        <taxon>Pseudomonadota</taxon>
        <taxon>Betaproteobacteria</taxon>
        <taxon>Burkholderiales</taxon>
        <taxon>Oxalobacteraceae</taxon>
        <taxon>Paraherbaspirillum</taxon>
    </lineage>
</organism>
<keyword evidence="4" id="KW-1185">Reference proteome</keyword>
<feature type="transmembrane region" description="Helical" evidence="1">
    <location>
        <begin position="95"/>
        <end position="113"/>
    </location>
</feature>
<dbReference type="InterPro" id="IPR000160">
    <property type="entry name" value="GGDEF_dom"/>
</dbReference>
<dbReference type="Pfam" id="PF17158">
    <property type="entry name" value="MASE4"/>
    <property type="match status" value="1"/>
</dbReference>
<dbReference type="SMART" id="SM00267">
    <property type="entry name" value="GGDEF"/>
    <property type="match status" value="1"/>
</dbReference>
<dbReference type="Gene3D" id="3.30.70.270">
    <property type="match status" value="1"/>
</dbReference>
<dbReference type="CDD" id="cd01949">
    <property type="entry name" value="GGDEF"/>
    <property type="match status" value="1"/>
</dbReference>
<feature type="transmembrane region" description="Helical" evidence="1">
    <location>
        <begin position="173"/>
        <end position="194"/>
    </location>
</feature>
<sequence>MKFSRRATDKLPNDVAKNEVSPATRMATASQRKFALWMCVTLCVITVFLLPFAQAQWGKVPAFLPSYQTAVIGTYLVTAYLMYGHYKATRSEALLHLSAGCLYTAGILIVQFMSFPGAFVEHGSLLGGGQTTIWLWFFWHAGPAVGILLFAWSEFRRPGYLAVNHQQAIRQTGIVLAIAFAATVVLVTVFHAWLPVLDVKGNFSRITSTGIAPALQVLLTLSLVILWRASRFRNVLHVWLGITLVALLCDNAITMMGASRLSLGWYIGRINALISSSVMMLVYLQDIKQSYVTSMAIADRLASSNAQLEMQVDKARLDTLTKLPGRDLFGERAELLRASSVAGGLGFATLFIDLDGFKSINDRFGHEHGDIVLIRAADALRSVLRDTDVVGRLGGDEFVACLSTPAGAVLEIANKISERIVDKIGKIGDGLGASVGVSICNTDMTRALQEADEAMYDAKKLGKNRFNLFHDKPKLVNLASG</sequence>
<dbReference type="InterPro" id="IPR043128">
    <property type="entry name" value="Rev_trsase/Diguanyl_cyclase"/>
</dbReference>
<feature type="domain" description="GGDEF" evidence="2">
    <location>
        <begin position="345"/>
        <end position="471"/>
    </location>
</feature>
<dbReference type="PANTHER" id="PTHR46663:SF2">
    <property type="entry name" value="GGDEF DOMAIN-CONTAINING PROTEIN"/>
    <property type="match status" value="1"/>
</dbReference>
<gene>
    <name evidence="3" type="ORF">ACFPM8_13905</name>
</gene>
<evidence type="ECO:0000313" key="4">
    <source>
        <dbReference type="Proteomes" id="UP001596045"/>
    </source>
</evidence>
<protein>
    <submittedName>
        <fullName evidence="3">GGDEF domain-containing protein</fullName>
    </submittedName>
</protein>
<evidence type="ECO:0000313" key="3">
    <source>
        <dbReference type="EMBL" id="MFC5475052.1"/>
    </source>
</evidence>
<dbReference type="SUPFAM" id="SSF55073">
    <property type="entry name" value="Nucleotide cyclase"/>
    <property type="match status" value="1"/>
</dbReference>
<accession>A0ABW0MCS3</accession>
<evidence type="ECO:0000259" key="2">
    <source>
        <dbReference type="PROSITE" id="PS50887"/>
    </source>
</evidence>
<dbReference type="InterPro" id="IPR052163">
    <property type="entry name" value="DGC-Regulatory_Protein"/>
</dbReference>
<dbReference type="InterPro" id="IPR029787">
    <property type="entry name" value="Nucleotide_cyclase"/>
</dbReference>